<evidence type="ECO:0000313" key="3">
    <source>
        <dbReference type="Proteomes" id="UP001208651"/>
    </source>
</evidence>
<feature type="transmembrane region" description="Helical" evidence="1">
    <location>
        <begin position="12"/>
        <end position="34"/>
    </location>
</feature>
<dbReference type="NCBIfam" id="TIGR02532">
    <property type="entry name" value="IV_pilin_GFxxxE"/>
    <property type="match status" value="1"/>
</dbReference>
<dbReference type="Pfam" id="PF07963">
    <property type="entry name" value="N_methyl"/>
    <property type="match status" value="1"/>
</dbReference>
<keyword evidence="1" id="KW-1133">Transmembrane helix</keyword>
<keyword evidence="1" id="KW-0472">Membrane</keyword>
<comment type="caution">
    <text evidence="2">The sequence shown here is derived from an EMBL/GenBank/DDBJ whole genome shotgun (WGS) entry which is preliminary data.</text>
</comment>
<dbReference type="PROSITE" id="PS00409">
    <property type="entry name" value="PROKAR_NTER_METHYL"/>
    <property type="match status" value="1"/>
</dbReference>
<accession>A0AAW5RJE7</accession>
<dbReference type="EMBL" id="JAJVCY010000002">
    <property type="protein sequence ID" value="MCV3287050.1"/>
    <property type="molecule type" value="Genomic_DNA"/>
</dbReference>
<dbReference type="Proteomes" id="UP001208651">
    <property type="component" value="Unassembled WGS sequence"/>
</dbReference>
<dbReference type="RefSeq" id="WP_263684489.1">
    <property type="nucleotide sequence ID" value="NZ_JAJVCY010000002.1"/>
</dbReference>
<dbReference type="InterPro" id="IPR012902">
    <property type="entry name" value="N_methyl_site"/>
</dbReference>
<sequence>MNKQRGFTLIELMVGLTIGLIVMAGVLKFLSSILQANTESVKQQKFEQTVHALVGTIAADIRRAGYTPLGQAVPTLTVGGVNVGSFYANGNCLLLTYRNPDNTIAYRGYLRDDATKAIYVLKSVLASPPSSCLLSDTAWNPTPVTDSSLLTVDAPTTAPPSSSSGTLANAVFQADAAFTKLKWIHFTLTSANVTTQSGDYLSRDVVAAVTLRN</sequence>
<name>A0AAW5RJE7_AERME</name>
<evidence type="ECO:0000313" key="2">
    <source>
        <dbReference type="EMBL" id="MCV3287050.1"/>
    </source>
</evidence>
<dbReference type="AlphaFoldDB" id="A0AAW5RJE7"/>
<reference evidence="2" key="1">
    <citation type="submission" date="2022-01" db="EMBL/GenBank/DDBJ databases">
        <title>Comparison of Fish pathogen Aeromonas spp.</title>
        <authorList>
            <person name="Dubey S."/>
            <person name="Sorum H."/>
            <person name="Munangandu H.M."/>
        </authorList>
    </citation>
    <scope>NUCLEOTIDE SEQUENCE</scope>
    <source>
        <strain evidence="2">SD/21-15</strain>
    </source>
</reference>
<proteinExistence type="predicted"/>
<organism evidence="2 3">
    <name type="scientific">Aeromonas media</name>
    <dbReference type="NCBI Taxonomy" id="651"/>
    <lineage>
        <taxon>Bacteria</taxon>
        <taxon>Pseudomonadati</taxon>
        <taxon>Pseudomonadota</taxon>
        <taxon>Gammaproteobacteria</taxon>
        <taxon>Aeromonadales</taxon>
        <taxon>Aeromonadaceae</taxon>
        <taxon>Aeromonas</taxon>
    </lineage>
</organism>
<protein>
    <submittedName>
        <fullName evidence="2">Prepilin-type N-terminal cleavage/methylation domain-containing protein</fullName>
    </submittedName>
</protein>
<gene>
    <name evidence="2" type="ORF">LZT28_02095</name>
</gene>
<keyword evidence="1" id="KW-0812">Transmembrane</keyword>
<evidence type="ECO:0000256" key="1">
    <source>
        <dbReference type="SAM" id="Phobius"/>
    </source>
</evidence>